<keyword evidence="5" id="KW-1185">Reference proteome</keyword>
<evidence type="ECO:0000259" key="3">
    <source>
        <dbReference type="SMART" id="SM00128"/>
    </source>
</evidence>
<dbReference type="Gene3D" id="3.60.10.10">
    <property type="entry name" value="Endonuclease/exonuclease/phosphatase"/>
    <property type="match status" value="1"/>
</dbReference>
<evidence type="ECO:0000256" key="1">
    <source>
        <dbReference type="SAM" id="MobiDB-lite"/>
    </source>
</evidence>
<evidence type="ECO:0000313" key="4">
    <source>
        <dbReference type="EMBL" id="KAB2568790.1"/>
    </source>
</evidence>
<dbReference type="GO" id="GO:0046856">
    <property type="term" value="P:phosphatidylinositol dephosphorylation"/>
    <property type="evidence" value="ECO:0007669"/>
    <property type="project" value="InterPro"/>
</dbReference>
<dbReference type="Proteomes" id="UP000325902">
    <property type="component" value="Unassembled WGS sequence"/>
</dbReference>
<feature type="region of interest" description="Disordered" evidence="1">
    <location>
        <begin position="387"/>
        <end position="407"/>
    </location>
</feature>
<dbReference type="EMBL" id="VCHE01000273">
    <property type="protein sequence ID" value="KAB2568790.1"/>
    <property type="molecule type" value="Genomic_DNA"/>
</dbReference>
<evidence type="ECO:0000313" key="5">
    <source>
        <dbReference type="Proteomes" id="UP000325902"/>
    </source>
</evidence>
<dbReference type="GO" id="GO:0004439">
    <property type="term" value="F:phosphatidylinositol-4,5-bisphosphate 5-phosphatase activity"/>
    <property type="evidence" value="ECO:0007669"/>
    <property type="project" value="TreeGrafter"/>
</dbReference>
<comment type="caution">
    <text evidence="4">The sequence shown here is derived from an EMBL/GenBank/DDBJ whole genome shotgun (WGS) entry which is preliminary data.</text>
</comment>
<keyword evidence="2" id="KW-0812">Transmembrane</keyword>
<keyword evidence="2" id="KW-0472">Membrane</keyword>
<dbReference type="SUPFAM" id="SSF56219">
    <property type="entry name" value="DNase I-like"/>
    <property type="match status" value="1"/>
</dbReference>
<feature type="domain" description="Inositol polyphosphate-related phosphatase" evidence="3">
    <location>
        <begin position="3"/>
        <end position="388"/>
    </location>
</feature>
<dbReference type="InterPro" id="IPR000300">
    <property type="entry name" value="IPPc"/>
</dbReference>
<proteinExistence type="predicted"/>
<dbReference type="PANTHER" id="PTHR11200:SF286">
    <property type="entry name" value="5-PHOSPHATASE, PUTATIVE (AFU_ORTHOLOGUE AFUA_5G07600)-RELATED"/>
    <property type="match status" value="1"/>
</dbReference>
<accession>A0A5N5CTV8</accession>
<feature type="compositionally biased region" description="Basic and acidic residues" evidence="1">
    <location>
        <begin position="246"/>
        <end position="269"/>
    </location>
</feature>
<dbReference type="OrthoDB" id="62798at2759"/>
<feature type="transmembrane region" description="Helical" evidence="2">
    <location>
        <begin position="440"/>
        <end position="459"/>
    </location>
</feature>
<name>A0A5N5CTV8_9PEZI</name>
<reference evidence="4 5" key="1">
    <citation type="journal article" date="2019" name="Sci. Rep.">
        <title>A multi-omics analysis of the grapevine pathogen Lasiodiplodia theobromae reveals that temperature affects the expression of virulence- and pathogenicity-related genes.</title>
        <authorList>
            <person name="Felix C."/>
            <person name="Meneses R."/>
            <person name="Goncalves M.F.M."/>
            <person name="Tilleman L."/>
            <person name="Duarte A.S."/>
            <person name="Jorrin-Novo J.V."/>
            <person name="Van de Peer Y."/>
            <person name="Deforce D."/>
            <person name="Van Nieuwerburgh F."/>
            <person name="Esteves A.C."/>
            <person name="Alves A."/>
        </authorList>
    </citation>
    <scope>NUCLEOTIDE SEQUENCE [LARGE SCALE GENOMIC DNA]</scope>
    <source>
        <strain evidence="4 5">LA-SOL3</strain>
    </source>
</reference>
<dbReference type="InterPro" id="IPR046985">
    <property type="entry name" value="IP5"/>
</dbReference>
<feature type="region of interest" description="Disordered" evidence="1">
    <location>
        <begin position="246"/>
        <end position="270"/>
    </location>
</feature>
<gene>
    <name evidence="4" type="primary">IP5P8_0</name>
    <name evidence="4" type="ORF">DBV05_g12531</name>
</gene>
<protein>
    <submittedName>
        <fullName evidence="4">Type I inositol polyphosphate 5-phosphatase 8</fullName>
    </submittedName>
</protein>
<dbReference type="PANTHER" id="PTHR11200">
    <property type="entry name" value="INOSITOL 5-PHOSPHATASE"/>
    <property type="match status" value="1"/>
</dbReference>
<dbReference type="AlphaFoldDB" id="A0A5N5CTV8"/>
<dbReference type="SMART" id="SM00128">
    <property type="entry name" value="IPPc"/>
    <property type="match status" value="1"/>
</dbReference>
<evidence type="ECO:0000256" key="2">
    <source>
        <dbReference type="SAM" id="Phobius"/>
    </source>
</evidence>
<dbReference type="InterPro" id="IPR036691">
    <property type="entry name" value="Endo/exonu/phosph_ase_sf"/>
</dbReference>
<dbReference type="Pfam" id="PF22669">
    <property type="entry name" value="Exo_endo_phos2"/>
    <property type="match status" value="1"/>
</dbReference>
<organism evidence="4 5">
    <name type="scientific">Lasiodiplodia theobromae</name>
    <dbReference type="NCBI Taxonomy" id="45133"/>
    <lineage>
        <taxon>Eukaryota</taxon>
        <taxon>Fungi</taxon>
        <taxon>Dikarya</taxon>
        <taxon>Ascomycota</taxon>
        <taxon>Pezizomycotina</taxon>
        <taxon>Dothideomycetes</taxon>
        <taxon>Dothideomycetes incertae sedis</taxon>
        <taxon>Botryosphaeriales</taxon>
        <taxon>Botryosphaeriaceae</taxon>
        <taxon>Lasiodiplodia</taxon>
    </lineage>
</organism>
<keyword evidence="2" id="KW-1133">Transmembrane helix</keyword>
<sequence length="460" mass="50208">MLLYLVTFNLARALVDPHLLGQTLLDGLPTAAQLPDVIVCSLQEVSPVAYAFLGGSYLTPYFDRIAKSVSIAAKKHADDAHAYRLTVVRNIGMTAIVVFAKPDVADRIRWIQTAEVGVGFMETGHKGAVGVRLGLAAHADSDEEVELTFVSAHLAPMEDSVQRRLEDWEHIVRNLVFEPATDHAASKTAGTRAIEAATSDVAAGAEGEHEPLISPSYASGPASALRGLYTPTSHIFFAGDLNFRTHDTGPAPDDQHKHFPQPHRPEDSPQHYSQLLATDQLNRERRAGRILQGFDELPIAFPPTYKYSMHHRPDPTTNPTPSPNQSWSWAGHRWPSWCDRILFLPPPPTQSSPSFSFSPLKYTSLPLLPSSDHQPVALSVNVSTDAPLAPPAKDAGDGDVRTHPPYPLDPNWRARRAAARRREIAFGVMAYLTWTYEGNAVLLALVVGALGVGAVVRSFS</sequence>